<name>A0A1J4V6V1_9BACT</name>
<evidence type="ECO:0008006" key="3">
    <source>
        <dbReference type="Google" id="ProtNLM"/>
    </source>
</evidence>
<dbReference type="AlphaFoldDB" id="A0A1J4V6V1"/>
<accession>A0A1J4V6V1</accession>
<comment type="caution">
    <text evidence="1">The sequence shown here is derived from an EMBL/GenBank/DDBJ whole genome shotgun (WGS) entry which is preliminary data.</text>
</comment>
<proteinExistence type="predicted"/>
<dbReference type="EMBL" id="MNVO01000057">
    <property type="protein sequence ID" value="OIO31752.1"/>
    <property type="molecule type" value="Genomic_DNA"/>
</dbReference>
<evidence type="ECO:0000313" key="1">
    <source>
        <dbReference type="EMBL" id="OIO31752.1"/>
    </source>
</evidence>
<dbReference type="Gene3D" id="2.130.10.10">
    <property type="entry name" value="YVTN repeat-like/Quinoprotein amine dehydrogenase"/>
    <property type="match status" value="1"/>
</dbReference>
<dbReference type="SUPFAM" id="SSF51004">
    <property type="entry name" value="C-terminal (heme d1) domain of cytochrome cd1-nitrite reductase"/>
    <property type="match status" value="1"/>
</dbReference>
<protein>
    <recommendedName>
        <fullName evidence="3">DUF4394 domain-containing protein</fullName>
    </recommendedName>
</protein>
<dbReference type="InterPro" id="IPR015943">
    <property type="entry name" value="WD40/YVTN_repeat-like_dom_sf"/>
</dbReference>
<organism evidence="1 2">
    <name type="scientific">Candidatus Nomurabacteria bacterium CG1_02_47_685</name>
    <dbReference type="NCBI Taxonomy" id="1805282"/>
    <lineage>
        <taxon>Bacteria</taxon>
        <taxon>Candidatus Nomuraibacteriota</taxon>
    </lineage>
</organism>
<dbReference type="Proteomes" id="UP000183206">
    <property type="component" value="Unassembled WGS sequence"/>
</dbReference>
<reference evidence="1 2" key="1">
    <citation type="journal article" date="2016" name="Environ. Microbiol.">
        <title>Genomic resolution of a cold subsurface aquifer community provides metabolic insights for novel microbes adapted to high CO concentrations.</title>
        <authorList>
            <person name="Probst A.J."/>
            <person name="Castelle C.J."/>
            <person name="Singh A."/>
            <person name="Brown C.T."/>
            <person name="Anantharaman K."/>
            <person name="Sharon I."/>
            <person name="Hug L.A."/>
            <person name="Burstein D."/>
            <person name="Emerson J.B."/>
            <person name="Thomas B.C."/>
            <person name="Banfield J.F."/>
        </authorList>
    </citation>
    <scope>NUCLEOTIDE SEQUENCE [LARGE SCALE GENOMIC DNA]</scope>
    <source>
        <strain evidence="1">CG1_02_47_685</strain>
    </source>
</reference>
<dbReference type="STRING" id="1805282.AUJ44_04095"/>
<evidence type="ECO:0000313" key="2">
    <source>
        <dbReference type="Proteomes" id="UP000183206"/>
    </source>
</evidence>
<dbReference type="InterPro" id="IPR011048">
    <property type="entry name" value="Haem_d1_sf"/>
</dbReference>
<gene>
    <name evidence="1" type="ORF">AUJ44_04095</name>
</gene>
<sequence length="124" mass="13338">MKPNHIFAFFLGVVLLFSFTAIVDAQTIGMVANMYDSSVTVFDTDTDTVLGVVALPEGEATGDIVIDSYGARGFVAGWGGKIFVVDLSQTPPRFADGVNPIFTPGSPRRFIHALPQRFSGCFKC</sequence>